<reference evidence="1 2" key="1">
    <citation type="journal article" date="2013" name="PLoS ONE">
        <title>Poles Apart: Arctic and Antarctic Octadecabacter strains Share High Genome Plasticity and a New Type of Xanthorhodopsin.</title>
        <authorList>
            <person name="Vollmers J."/>
            <person name="Voget S."/>
            <person name="Dietrich S."/>
            <person name="Gollnow K."/>
            <person name="Smits M."/>
            <person name="Meyer K."/>
            <person name="Brinkhoff T."/>
            <person name="Simon M."/>
            <person name="Daniel R."/>
        </authorList>
    </citation>
    <scope>NUCLEOTIDE SEQUENCE [LARGE SCALE GENOMIC DNA]</scope>
    <source>
        <strain evidence="1 2">307</strain>
    </source>
</reference>
<dbReference type="KEGG" id="oat:OAN307_c30180"/>
<accession>M9RDT9</accession>
<dbReference type="EMBL" id="CP003740">
    <property type="protein sequence ID" value="AGI68566.1"/>
    <property type="molecule type" value="Genomic_DNA"/>
</dbReference>
<name>M9RDT9_9RHOB</name>
<dbReference type="Proteomes" id="UP000005307">
    <property type="component" value="Chromosome"/>
</dbReference>
<dbReference type="AlphaFoldDB" id="M9RDT9"/>
<evidence type="ECO:0000313" key="1">
    <source>
        <dbReference type="EMBL" id="AGI68566.1"/>
    </source>
</evidence>
<keyword evidence="2" id="KW-1185">Reference proteome</keyword>
<evidence type="ECO:0008006" key="3">
    <source>
        <dbReference type="Google" id="ProtNLM"/>
    </source>
</evidence>
<organism evidence="1 2">
    <name type="scientific">Octadecabacter antarcticus 307</name>
    <dbReference type="NCBI Taxonomy" id="391626"/>
    <lineage>
        <taxon>Bacteria</taxon>
        <taxon>Pseudomonadati</taxon>
        <taxon>Pseudomonadota</taxon>
        <taxon>Alphaproteobacteria</taxon>
        <taxon>Rhodobacterales</taxon>
        <taxon>Roseobacteraceae</taxon>
        <taxon>Octadecabacter</taxon>
    </lineage>
</organism>
<dbReference type="HOGENOM" id="CLU_1843080_0_0_5"/>
<sequence length="139" mass="15911">MTTRQQIRQTRRRAAKSGQTVKMEVFNYNDPNGKENWLDVERLRRWAEKHLEIIPADIDMKMVERIIEGGRVTAEHINAHTMTNDIKPILIAENFENGYAEIVDGNHTYVAMAATQFRAKKMGITAPLSAPAYVIARED</sequence>
<gene>
    <name evidence="1" type="ORF">OAN307_c30180</name>
</gene>
<evidence type="ECO:0000313" key="2">
    <source>
        <dbReference type="Proteomes" id="UP000005307"/>
    </source>
</evidence>
<dbReference type="OrthoDB" id="7871179at2"/>
<proteinExistence type="predicted"/>
<protein>
    <recommendedName>
        <fullName evidence="3">ParB/Sulfiredoxin domain-containing protein</fullName>
    </recommendedName>
</protein>